<dbReference type="InterPro" id="IPR001451">
    <property type="entry name" value="Hexapep"/>
</dbReference>
<protein>
    <recommendedName>
        <fullName evidence="4">PglD N-terminal domain-containing protein</fullName>
    </recommendedName>
</protein>
<reference evidence="2 3" key="1">
    <citation type="submission" date="2020-11" db="EMBL/GenBank/DDBJ databases">
        <title>P. mediterranea TC4 genome.</title>
        <authorList>
            <person name="Molmeret M."/>
        </authorList>
    </citation>
    <scope>NUCLEOTIDE SEQUENCE [LARGE SCALE GENOMIC DNA]</scope>
    <source>
        <strain evidence="2 3">TC4</strain>
    </source>
</reference>
<dbReference type="Gene3D" id="2.160.10.10">
    <property type="entry name" value="Hexapeptide repeat proteins"/>
    <property type="match status" value="1"/>
</dbReference>
<evidence type="ECO:0000256" key="1">
    <source>
        <dbReference type="ARBA" id="ARBA00007274"/>
    </source>
</evidence>
<proteinExistence type="inferred from homology"/>
<dbReference type="InterPro" id="IPR011004">
    <property type="entry name" value="Trimer_LpxA-like_sf"/>
</dbReference>
<dbReference type="Proteomes" id="UP001194729">
    <property type="component" value="Unassembled WGS sequence"/>
</dbReference>
<sequence length="217" mass="24124">MDKLLIIGTGNYAELATYYLKKSFLILGYAEESSYRKSNHFNGYSIIDFENIPKLYKPDGIKILVAVGPNQVNTVRERLYNEVKQMGFECISYIDSSAYVWDKKAVGENSFIFPGVIIEPFATVGNNCVMWSGSQLSHHSSLQDHSFMAPHAVVSGKTIIKNNCFLGINSTVRDNLIIESHCIIGSGASIKKSTVTNGVYSDKGTQLYNRDSKITKV</sequence>
<evidence type="ECO:0000313" key="2">
    <source>
        <dbReference type="EMBL" id="MBF4983627.1"/>
    </source>
</evidence>
<evidence type="ECO:0008006" key="4">
    <source>
        <dbReference type="Google" id="ProtNLM"/>
    </source>
</evidence>
<comment type="similarity">
    <text evidence="1">Belongs to the transferase hexapeptide repeat family.</text>
</comment>
<evidence type="ECO:0000313" key="3">
    <source>
        <dbReference type="Proteomes" id="UP001194729"/>
    </source>
</evidence>
<name>A0ABS0A2P1_9FLAO</name>
<organism evidence="2 3">
    <name type="scientific">Nonlabens mediterrranea</name>
    <dbReference type="NCBI Taxonomy" id="1419947"/>
    <lineage>
        <taxon>Bacteria</taxon>
        <taxon>Pseudomonadati</taxon>
        <taxon>Bacteroidota</taxon>
        <taxon>Flavobacteriia</taxon>
        <taxon>Flavobacteriales</taxon>
        <taxon>Flavobacteriaceae</taxon>
        <taxon>Nonlabens</taxon>
    </lineage>
</organism>
<dbReference type="InterPro" id="IPR050179">
    <property type="entry name" value="Trans_hexapeptide_repeat"/>
</dbReference>
<dbReference type="SUPFAM" id="SSF51161">
    <property type="entry name" value="Trimeric LpxA-like enzymes"/>
    <property type="match status" value="1"/>
</dbReference>
<accession>A0ABS0A2P1</accession>
<dbReference type="PANTHER" id="PTHR43300">
    <property type="entry name" value="ACETYLTRANSFERASE"/>
    <property type="match status" value="1"/>
</dbReference>
<gene>
    <name evidence="2" type="ORF">FNJ87_04550</name>
</gene>
<dbReference type="CDD" id="cd03360">
    <property type="entry name" value="LbH_AT_putative"/>
    <property type="match status" value="1"/>
</dbReference>
<dbReference type="InterPro" id="IPR020019">
    <property type="entry name" value="AcTrfase_PglD-like"/>
</dbReference>
<dbReference type="Gene3D" id="3.40.50.20">
    <property type="match status" value="1"/>
</dbReference>
<dbReference type="EMBL" id="JADKYU010000236">
    <property type="protein sequence ID" value="MBF4983627.1"/>
    <property type="molecule type" value="Genomic_DNA"/>
</dbReference>
<comment type="caution">
    <text evidence="2">The sequence shown here is derived from an EMBL/GenBank/DDBJ whole genome shotgun (WGS) entry which is preliminary data.</text>
</comment>
<keyword evidence="3" id="KW-1185">Reference proteome</keyword>
<dbReference type="PANTHER" id="PTHR43300:SF4">
    <property type="entry name" value="ACYL-[ACYL-CARRIER-PROTEIN]--UDP-N-ACETYLGLUCOSAMINE O-ACYLTRANSFERASE"/>
    <property type="match status" value="1"/>
</dbReference>
<dbReference type="Pfam" id="PF00132">
    <property type="entry name" value="Hexapep"/>
    <property type="match status" value="2"/>
</dbReference>